<feature type="compositionally biased region" description="Basic residues" evidence="7">
    <location>
        <begin position="776"/>
        <end position="785"/>
    </location>
</feature>
<evidence type="ECO:0000256" key="2">
    <source>
        <dbReference type="ARBA" id="ARBA00022695"/>
    </source>
</evidence>
<dbReference type="SUPFAM" id="SSF56672">
    <property type="entry name" value="DNA/RNA polymerases"/>
    <property type="match status" value="1"/>
</dbReference>
<evidence type="ECO:0000256" key="3">
    <source>
        <dbReference type="ARBA" id="ARBA00022722"/>
    </source>
</evidence>
<dbReference type="SUPFAM" id="SSF54160">
    <property type="entry name" value="Chromo domain-like"/>
    <property type="match status" value="1"/>
</dbReference>
<dbReference type="PANTHER" id="PTHR37984:SF5">
    <property type="entry name" value="PROTEIN NYNRIN-LIKE"/>
    <property type="match status" value="1"/>
</dbReference>
<keyword evidence="11" id="KW-1185">Reference proteome</keyword>
<dbReference type="InterPro" id="IPR041373">
    <property type="entry name" value="RT_RNaseH"/>
</dbReference>
<gene>
    <name evidence="10" type="ORF">MEDL_4502</name>
</gene>
<dbReference type="PROSITE" id="PS50994">
    <property type="entry name" value="INTEGRASE"/>
    <property type="match status" value="1"/>
</dbReference>
<feature type="domain" description="Integrase catalytic" evidence="9">
    <location>
        <begin position="369"/>
        <end position="531"/>
    </location>
</feature>
<evidence type="ECO:0000256" key="4">
    <source>
        <dbReference type="ARBA" id="ARBA00022759"/>
    </source>
</evidence>
<dbReference type="GO" id="GO:0003964">
    <property type="term" value="F:RNA-directed DNA polymerase activity"/>
    <property type="evidence" value="ECO:0007669"/>
    <property type="project" value="UniProtKB-KW"/>
</dbReference>
<dbReference type="GO" id="GO:0004519">
    <property type="term" value="F:endonuclease activity"/>
    <property type="evidence" value="ECO:0007669"/>
    <property type="project" value="UniProtKB-KW"/>
</dbReference>
<dbReference type="PANTHER" id="PTHR37984">
    <property type="entry name" value="PROTEIN CBG26694"/>
    <property type="match status" value="1"/>
</dbReference>
<dbReference type="InterPro" id="IPR016197">
    <property type="entry name" value="Chromo-like_dom_sf"/>
</dbReference>
<dbReference type="PROSITE" id="PS50013">
    <property type="entry name" value="CHROMO_2"/>
    <property type="match status" value="1"/>
</dbReference>
<sequence length="798" mass="92654">MLDKPFVHLDEFSDKLLLKGITREKQHLPQQALAITVDMLLDINRVINHDDPKQCTIWCLFLFAFFLMARKSNLVPDSKMSFDIDKQLTRNKVILEGNIAIVIFNWSKTIQMGNRILKIPLIENTRSALCPLRAYRNMCKLIPAAGDSPAFLFPSKHKLVPVTYTDFQQYIKEFISGWNKIDADTIPDIVIKAAKDKLDSENILFNTTTVVKAEEQQKECQFFIFYKWDWTTTIREFHCSQFDSEGRERVCAYNGRSLSQSESKWSISEKECLAVLEGIKNYHVYLANSHFKIYTDHQALKWLSSIKQSTGRLARWSVLLQGYDYEICFRRGSKNTNANCLSRREYPHTDNNLPEPEDSIPSIEVNHISTSEPNNSDHIEVTFFFTENPPIQRPLLAAIDTPTEFNITTEKIGDCQKDCSDFKDMYTYLSNDILPEDKNMQTRQGQGFASKLVAAINQIYNVKHSFTSSYHPQTNSVAERTYKTIIQCMRTLVDENQLNWPELLPGILMAFRMTPSASLEFSPFYLVFGKEMNLPLDTSLIPKPDINKNLVHHINNVLDNMKIARTLATENLKHAQEYQKLHYDKNTEKPTFEIQDQVLMYTPKVPVGLSSKLHRKFDGPFYIARKGLNHTYKLRRCSNNKELKSMINANRLKLYHPPDHRRDLGAPDDDVPRQDPMRIVPPNFVQPQQNDPQIDQNPHVNDQDNTIADADVPNDPIQDIDQNKTYEISRIIKSRKNQGKPEFLIKWAGYTEKTWEPEEHIPTEIVRQFYATRTQKGTRRRRQSKIHSFSSHLRLLHM</sequence>
<dbReference type="InterPro" id="IPR000953">
    <property type="entry name" value="Chromo/chromo_shadow_dom"/>
</dbReference>
<keyword evidence="2" id="KW-0548">Nucleotidyltransferase</keyword>
<keyword evidence="5" id="KW-0378">Hydrolase</keyword>
<keyword evidence="1" id="KW-0808">Transferase</keyword>
<dbReference type="AlphaFoldDB" id="A0A8S3PYH8"/>
<proteinExistence type="predicted"/>
<accession>A0A8S3PYH8</accession>
<comment type="caution">
    <text evidence="10">The sequence shown here is derived from an EMBL/GenBank/DDBJ whole genome shotgun (WGS) entry which is preliminary data.</text>
</comment>
<dbReference type="EMBL" id="CAJPWZ010000285">
    <property type="protein sequence ID" value="CAG2189121.1"/>
    <property type="molecule type" value="Genomic_DNA"/>
</dbReference>
<protein>
    <submittedName>
        <fullName evidence="10">Uncharacterized protein</fullName>
    </submittedName>
</protein>
<dbReference type="Proteomes" id="UP000683360">
    <property type="component" value="Unassembled WGS sequence"/>
</dbReference>
<dbReference type="InterPro" id="IPR001584">
    <property type="entry name" value="Integrase_cat-core"/>
</dbReference>
<dbReference type="OrthoDB" id="6161384at2759"/>
<evidence type="ECO:0000256" key="1">
    <source>
        <dbReference type="ARBA" id="ARBA00022679"/>
    </source>
</evidence>
<evidence type="ECO:0000256" key="7">
    <source>
        <dbReference type="SAM" id="MobiDB-lite"/>
    </source>
</evidence>
<evidence type="ECO:0000313" key="10">
    <source>
        <dbReference type="EMBL" id="CAG2189121.1"/>
    </source>
</evidence>
<reference evidence="10" key="1">
    <citation type="submission" date="2021-03" db="EMBL/GenBank/DDBJ databases">
        <authorList>
            <person name="Bekaert M."/>
        </authorList>
    </citation>
    <scope>NUCLEOTIDE SEQUENCE</scope>
</reference>
<dbReference type="GO" id="GO:0016787">
    <property type="term" value="F:hydrolase activity"/>
    <property type="evidence" value="ECO:0007669"/>
    <property type="project" value="UniProtKB-KW"/>
</dbReference>
<dbReference type="Gene3D" id="3.30.420.10">
    <property type="entry name" value="Ribonuclease H-like superfamily/Ribonuclease H"/>
    <property type="match status" value="1"/>
</dbReference>
<feature type="domain" description="Chromo" evidence="8">
    <location>
        <begin position="726"/>
        <end position="781"/>
    </location>
</feature>
<dbReference type="Gene3D" id="2.40.50.40">
    <property type="match status" value="1"/>
</dbReference>
<dbReference type="InterPro" id="IPR043502">
    <property type="entry name" value="DNA/RNA_pol_sf"/>
</dbReference>
<dbReference type="GO" id="GO:0015074">
    <property type="term" value="P:DNA integration"/>
    <property type="evidence" value="ECO:0007669"/>
    <property type="project" value="InterPro"/>
</dbReference>
<evidence type="ECO:0000313" key="11">
    <source>
        <dbReference type="Proteomes" id="UP000683360"/>
    </source>
</evidence>
<evidence type="ECO:0000259" key="8">
    <source>
        <dbReference type="PROSITE" id="PS50013"/>
    </source>
</evidence>
<dbReference type="SUPFAM" id="SSF53098">
    <property type="entry name" value="Ribonuclease H-like"/>
    <property type="match status" value="1"/>
</dbReference>
<evidence type="ECO:0000256" key="6">
    <source>
        <dbReference type="ARBA" id="ARBA00022918"/>
    </source>
</evidence>
<name>A0A8S3PYH8_MYTED</name>
<dbReference type="InterPro" id="IPR011010">
    <property type="entry name" value="DNA_brk_join_enz"/>
</dbReference>
<dbReference type="SMART" id="SM00298">
    <property type="entry name" value="CHROMO"/>
    <property type="match status" value="1"/>
</dbReference>
<dbReference type="InterPro" id="IPR036397">
    <property type="entry name" value="RNaseH_sf"/>
</dbReference>
<dbReference type="Pfam" id="PF17917">
    <property type="entry name" value="RT_RNaseH"/>
    <property type="match status" value="1"/>
</dbReference>
<evidence type="ECO:0000256" key="5">
    <source>
        <dbReference type="ARBA" id="ARBA00022801"/>
    </source>
</evidence>
<dbReference type="InterPro" id="IPR012337">
    <property type="entry name" value="RNaseH-like_sf"/>
</dbReference>
<dbReference type="CDD" id="cd00024">
    <property type="entry name" value="CD_CSD"/>
    <property type="match status" value="1"/>
</dbReference>
<organism evidence="10 11">
    <name type="scientific">Mytilus edulis</name>
    <name type="common">Blue mussel</name>
    <dbReference type="NCBI Taxonomy" id="6550"/>
    <lineage>
        <taxon>Eukaryota</taxon>
        <taxon>Metazoa</taxon>
        <taxon>Spiralia</taxon>
        <taxon>Lophotrochozoa</taxon>
        <taxon>Mollusca</taxon>
        <taxon>Bivalvia</taxon>
        <taxon>Autobranchia</taxon>
        <taxon>Pteriomorphia</taxon>
        <taxon>Mytilida</taxon>
        <taxon>Mytiloidea</taxon>
        <taxon>Mytilidae</taxon>
        <taxon>Mytilinae</taxon>
        <taxon>Mytilus</taxon>
    </lineage>
</organism>
<dbReference type="CDD" id="cd09274">
    <property type="entry name" value="RNase_HI_RT_Ty3"/>
    <property type="match status" value="1"/>
</dbReference>
<dbReference type="GO" id="GO:0003677">
    <property type="term" value="F:DNA binding"/>
    <property type="evidence" value="ECO:0007669"/>
    <property type="project" value="InterPro"/>
</dbReference>
<dbReference type="InterPro" id="IPR023780">
    <property type="entry name" value="Chromo_domain"/>
</dbReference>
<dbReference type="Pfam" id="PF00385">
    <property type="entry name" value="Chromo"/>
    <property type="match status" value="1"/>
</dbReference>
<dbReference type="InterPro" id="IPR050951">
    <property type="entry name" value="Retrovirus_Pol_polyprotein"/>
</dbReference>
<feature type="region of interest" description="Disordered" evidence="7">
    <location>
        <begin position="774"/>
        <end position="798"/>
    </location>
</feature>
<dbReference type="SUPFAM" id="SSF56349">
    <property type="entry name" value="DNA breaking-rejoining enzymes"/>
    <property type="match status" value="1"/>
</dbReference>
<keyword evidence="6" id="KW-0695">RNA-directed DNA polymerase</keyword>
<keyword evidence="3" id="KW-0540">Nuclease</keyword>
<keyword evidence="4" id="KW-0255">Endonuclease</keyword>
<evidence type="ECO:0000259" key="9">
    <source>
        <dbReference type="PROSITE" id="PS50994"/>
    </source>
</evidence>